<accession>A0A7C8ZEL1</accession>
<dbReference type="AlphaFoldDB" id="A0A7C8ZEL1"/>
<evidence type="ECO:0000313" key="1">
    <source>
        <dbReference type="EMBL" id="MBA4640133.1"/>
    </source>
</evidence>
<reference evidence="1" key="2">
    <citation type="submission" date="2020-07" db="EMBL/GenBank/DDBJ databases">
        <authorList>
            <person name="Vera ALvarez R."/>
            <person name="Arias-Moreno D.M."/>
            <person name="Jimenez-Jacinto V."/>
            <person name="Jimenez-Bremont J.F."/>
            <person name="Swaminathan K."/>
            <person name="Moose S.P."/>
            <person name="Guerrero-Gonzalez M.L."/>
            <person name="Marino-Ramirez L."/>
            <person name="Landsman D."/>
            <person name="Rodriguez-Kessler M."/>
            <person name="Delgado-Sanchez P."/>
        </authorList>
    </citation>
    <scope>NUCLEOTIDE SEQUENCE</scope>
    <source>
        <tissue evidence="1">Cladode</tissue>
    </source>
</reference>
<proteinExistence type="predicted"/>
<protein>
    <submittedName>
        <fullName evidence="1">Uncharacterized protein</fullName>
    </submittedName>
</protein>
<name>A0A7C8ZEL1_OPUST</name>
<organism evidence="1">
    <name type="scientific">Opuntia streptacantha</name>
    <name type="common">Prickly pear cactus</name>
    <name type="synonym">Opuntia cardona</name>
    <dbReference type="NCBI Taxonomy" id="393608"/>
    <lineage>
        <taxon>Eukaryota</taxon>
        <taxon>Viridiplantae</taxon>
        <taxon>Streptophyta</taxon>
        <taxon>Embryophyta</taxon>
        <taxon>Tracheophyta</taxon>
        <taxon>Spermatophyta</taxon>
        <taxon>Magnoliopsida</taxon>
        <taxon>eudicotyledons</taxon>
        <taxon>Gunneridae</taxon>
        <taxon>Pentapetalae</taxon>
        <taxon>Caryophyllales</taxon>
        <taxon>Cactineae</taxon>
        <taxon>Cactaceae</taxon>
        <taxon>Opuntioideae</taxon>
        <taxon>Opuntia</taxon>
    </lineage>
</organism>
<dbReference type="EMBL" id="GISG01117388">
    <property type="protein sequence ID" value="MBA4640133.1"/>
    <property type="molecule type" value="Transcribed_RNA"/>
</dbReference>
<sequence>MAFPSANSSVLASESSLALSSLLLGSWSFIEGPDSCFSFPQSRFSSSSLFQSFSSITSLSSPVLPIALSNCSASSSPLSSASSSPESSLTLKVAASKSCSISIPLSFLPGNSCEGSCSSLSPEFPSS</sequence>
<reference evidence="1" key="1">
    <citation type="journal article" date="2013" name="J. Plant Res.">
        <title>Effect of fungi and light on seed germination of three Opuntia species from semiarid lands of central Mexico.</title>
        <authorList>
            <person name="Delgado-Sanchez P."/>
            <person name="Jimenez-Bremont J.F."/>
            <person name="Guerrero-Gonzalez Mde L."/>
            <person name="Flores J."/>
        </authorList>
    </citation>
    <scope>NUCLEOTIDE SEQUENCE</scope>
    <source>
        <tissue evidence="1">Cladode</tissue>
    </source>
</reference>